<proteinExistence type="predicted"/>
<accession>A0A1W2EP78</accession>
<dbReference type="AlphaFoldDB" id="A0A1W2EP78"/>
<evidence type="ECO:0000313" key="4">
    <source>
        <dbReference type="Proteomes" id="UP000192330"/>
    </source>
</evidence>
<feature type="domain" description="Transposase InsH N-terminal" evidence="2">
    <location>
        <begin position="18"/>
        <end position="115"/>
    </location>
</feature>
<evidence type="ECO:0000256" key="1">
    <source>
        <dbReference type="SAM" id="MobiDB-lite"/>
    </source>
</evidence>
<dbReference type="InterPro" id="IPR008490">
    <property type="entry name" value="Transposase_InsH_N"/>
</dbReference>
<evidence type="ECO:0000313" key="3">
    <source>
        <dbReference type="EMBL" id="SMD11475.1"/>
    </source>
</evidence>
<evidence type="ECO:0000259" key="2">
    <source>
        <dbReference type="Pfam" id="PF05598"/>
    </source>
</evidence>
<dbReference type="STRING" id="1387277.SAMN06295998_13515"/>
<reference evidence="3 4" key="1">
    <citation type="submission" date="2017-04" db="EMBL/GenBank/DDBJ databases">
        <authorList>
            <person name="Afonso C.L."/>
            <person name="Miller P.J."/>
            <person name="Scott M.A."/>
            <person name="Spackman E."/>
            <person name="Goraichik I."/>
            <person name="Dimitrov K.M."/>
            <person name="Suarez D.L."/>
            <person name="Swayne D.E."/>
        </authorList>
    </citation>
    <scope>NUCLEOTIDE SEQUENCE [LARGE SCALE GENOMIC DNA]</scope>
    <source>
        <strain evidence="3 4">CGMCC 1.12644</strain>
    </source>
</reference>
<dbReference type="EMBL" id="FWYD01000035">
    <property type="protein sequence ID" value="SMD11475.1"/>
    <property type="molecule type" value="Genomic_DNA"/>
</dbReference>
<feature type="region of interest" description="Disordered" evidence="1">
    <location>
        <begin position="100"/>
        <end position="123"/>
    </location>
</feature>
<dbReference type="PANTHER" id="PTHR33803">
    <property type="entry name" value="IS1478 TRANSPOSASE"/>
    <property type="match status" value="1"/>
</dbReference>
<keyword evidence="4" id="KW-1185">Reference proteome</keyword>
<protein>
    <submittedName>
        <fullName evidence="3">Transposase domain</fullName>
    </submittedName>
</protein>
<dbReference type="PANTHER" id="PTHR33803:SF3">
    <property type="entry name" value="BLL1974 PROTEIN"/>
    <property type="match status" value="1"/>
</dbReference>
<gene>
    <name evidence="3" type="ORF">SAMN06295998_13515</name>
</gene>
<sequence>MKPHPRQKEQDDLLRPRLTDMIDMRHELAKLAALTDWDFFEREWDEFFPSHRGRPATSPRLVAGLLYFQHAYRLSDEAIVARWVENPYYQHFTGETFFQHRPPIDPSSLTRSRNRIGEETDHR</sequence>
<name>A0A1W2EP78_9RHOB</name>
<dbReference type="Pfam" id="PF05598">
    <property type="entry name" value="DUF772"/>
    <property type="match status" value="1"/>
</dbReference>
<dbReference type="Proteomes" id="UP000192330">
    <property type="component" value="Unassembled WGS sequence"/>
</dbReference>
<organism evidence="3 4">
    <name type="scientific">Primorskyibacter flagellatus</name>
    <dbReference type="NCBI Taxonomy" id="1387277"/>
    <lineage>
        <taxon>Bacteria</taxon>
        <taxon>Pseudomonadati</taxon>
        <taxon>Pseudomonadota</taxon>
        <taxon>Alphaproteobacteria</taxon>
        <taxon>Rhodobacterales</taxon>
        <taxon>Roseobacteraceae</taxon>
        <taxon>Primorskyibacter</taxon>
    </lineage>
</organism>